<evidence type="ECO:0000256" key="6">
    <source>
        <dbReference type="ARBA" id="ARBA00022840"/>
    </source>
</evidence>
<dbReference type="PANTHER" id="PTHR22655:SF2">
    <property type="entry name" value="ATP-DEPENDENT RNA HELICASE TDRD12-RELATED"/>
    <property type="match status" value="1"/>
</dbReference>
<evidence type="ECO:0000256" key="8">
    <source>
        <dbReference type="SAM" id="Coils"/>
    </source>
</evidence>
<evidence type="ECO:0000256" key="3">
    <source>
        <dbReference type="ARBA" id="ARBA00022741"/>
    </source>
</evidence>
<dbReference type="EC" id="3.6.4.13" evidence="1"/>
<evidence type="ECO:0000259" key="10">
    <source>
        <dbReference type="PROSITE" id="PS51203"/>
    </source>
</evidence>
<keyword evidence="11" id="KW-1185">Reference proteome</keyword>
<dbReference type="GO" id="GO:0003724">
    <property type="term" value="F:RNA helicase activity"/>
    <property type="evidence" value="ECO:0007669"/>
    <property type="project" value="UniProtKB-EC"/>
</dbReference>
<feature type="compositionally biased region" description="Basic and acidic residues" evidence="9">
    <location>
        <begin position="1233"/>
        <end position="1243"/>
    </location>
</feature>
<dbReference type="PANTHER" id="PTHR22655">
    <property type="entry name" value="ATP-DEPENDENT RNA HELICASE TDRD12-RELATED"/>
    <property type="match status" value="1"/>
</dbReference>
<keyword evidence="4" id="KW-0378">Hydrolase</keyword>
<dbReference type="SUPFAM" id="SSF49764">
    <property type="entry name" value="HSP20-like chaperones"/>
    <property type="match status" value="1"/>
</dbReference>
<feature type="region of interest" description="Disordered" evidence="9">
    <location>
        <begin position="452"/>
        <end position="475"/>
    </location>
</feature>
<dbReference type="InterPro" id="IPR008978">
    <property type="entry name" value="HSP20-like_chaperone"/>
</dbReference>
<dbReference type="SMART" id="SM00333">
    <property type="entry name" value="TUDOR"/>
    <property type="match status" value="2"/>
</dbReference>
<evidence type="ECO:0000256" key="4">
    <source>
        <dbReference type="ARBA" id="ARBA00022801"/>
    </source>
</evidence>
<dbReference type="GO" id="GO:0042078">
    <property type="term" value="P:germ-line stem cell division"/>
    <property type="evidence" value="ECO:0007669"/>
    <property type="project" value="TreeGrafter"/>
</dbReference>
<dbReference type="GO" id="GO:0005737">
    <property type="term" value="C:cytoplasm"/>
    <property type="evidence" value="ECO:0007669"/>
    <property type="project" value="UniProtKB-ARBA"/>
</dbReference>
<dbReference type="InterPro" id="IPR007052">
    <property type="entry name" value="CS_dom"/>
</dbReference>
<evidence type="ECO:0000256" key="9">
    <source>
        <dbReference type="SAM" id="MobiDB-lite"/>
    </source>
</evidence>
<accession>A0AB40DEU7</accession>
<dbReference type="InterPro" id="IPR002999">
    <property type="entry name" value="Tudor"/>
</dbReference>
<feature type="coiled-coil region" evidence="8">
    <location>
        <begin position="1159"/>
        <end position="1186"/>
    </location>
</feature>
<reference evidence="11" key="1">
    <citation type="submission" date="2025-05" db="UniProtKB">
        <authorList>
            <consortium name="RefSeq"/>
        </authorList>
    </citation>
    <scope>NUCLEOTIDE SEQUENCE [LARGE SCALE GENOMIC DNA]</scope>
</reference>
<reference evidence="12" key="2">
    <citation type="submission" date="2025-08" db="UniProtKB">
        <authorList>
            <consortium name="RefSeq"/>
        </authorList>
    </citation>
    <scope>IDENTIFICATION</scope>
</reference>
<dbReference type="Pfam" id="PF00567">
    <property type="entry name" value="TUDOR"/>
    <property type="match status" value="2"/>
</dbReference>
<evidence type="ECO:0000313" key="12">
    <source>
        <dbReference type="RefSeq" id="XP_065721720.2"/>
    </source>
</evidence>
<feature type="domain" description="CS" evidence="10">
    <location>
        <begin position="1356"/>
        <end position="1440"/>
    </location>
</feature>
<proteinExistence type="predicted"/>
<dbReference type="GO" id="GO:0005524">
    <property type="term" value="F:ATP binding"/>
    <property type="evidence" value="ECO:0007669"/>
    <property type="project" value="UniProtKB-KW"/>
</dbReference>
<dbReference type="SUPFAM" id="SSF52540">
    <property type="entry name" value="P-loop containing nucleoside triphosphate hydrolases"/>
    <property type="match status" value="1"/>
</dbReference>
<comment type="catalytic activity">
    <reaction evidence="7">
        <text>ATP + H2O = ADP + phosphate + H(+)</text>
        <dbReference type="Rhea" id="RHEA:13065"/>
        <dbReference type="ChEBI" id="CHEBI:15377"/>
        <dbReference type="ChEBI" id="CHEBI:15378"/>
        <dbReference type="ChEBI" id="CHEBI:30616"/>
        <dbReference type="ChEBI" id="CHEBI:43474"/>
        <dbReference type="ChEBI" id="CHEBI:456216"/>
        <dbReference type="EC" id="3.6.4.13"/>
    </reaction>
</comment>
<keyword evidence="5 12" id="KW-0347">Helicase</keyword>
<gene>
    <name evidence="12" type="primary">SoYb</name>
</gene>
<keyword evidence="3" id="KW-0547">Nucleotide-binding</keyword>
<feature type="compositionally biased region" description="Acidic residues" evidence="9">
    <location>
        <begin position="1246"/>
        <end position="1258"/>
    </location>
</feature>
<dbReference type="Gene3D" id="2.30.30.140">
    <property type="match status" value="1"/>
</dbReference>
<feature type="compositionally biased region" description="Polar residues" evidence="9">
    <location>
        <begin position="452"/>
        <end position="472"/>
    </location>
</feature>
<organism evidence="11 12">
    <name type="scientific">Drosophila suzukii</name>
    <name type="common">Spotted-wing drosophila fruit fly</name>
    <dbReference type="NCBI Taxonomy" id="28584"/>
    <lineage>
        <taxon>Eukaryota</taxon>
        <taxon>Metazoa</taxon>
        <taxon>Ecdysozoa</taxon>
        <taxon>Arthropoda</taxon>
        <taxon>Hexapoda</taxon>
        <taxon>Insecta</taxon>
        <taxon>Pterygota</taxon>
        <taxon>Neoptera</taxon>
        <taxon>Endopterygota</taxon>
        <taxon>Diptera</taxon>
        <taxon>Brachycera</taxon>
        <taxon>Muscomorpha</taxon>
        <taxon>Ephydroidea</taxon>
        <taxon>Drosophilidae</taxon>
        <taxon>Drosophila</taxon>
        <taxon>Sophophora</taxon>
    </lineage>
</organism>
<dbReference type="PROSITE" id="PS51203">
    <property type="entry name" value="CS"/>
    <property type="match status" value="1"/>
</dbReference>
<evidence type="ECO:0000256" key="7">
    <source>
        <dbReference type="ARBA" id="ARBA00047984"/>
    </source>
</evidence>
<protein>
    <recommendedName>
        <fullName evidence="1">RNA helicase</fullName>
        <ecNumber evidence="1">3.6.4.13</ecNumber>
    </recommendedName>
</protein>
<dbReference type="GeneID" id="108006814"/>
<keyword evidence="6" id="KW-0067">ATP-binding</keyword>
<dbReference type="Gene3D" id="3.40.50.300">
    <property type="entry name" value="P-loop containing nucleotide triphosphate hydrolases"/>
    <property type="match status" value="1"/>
</dbReference>
<dbReference type="InterPro" id="IPR027417">
    <property type="entry name" value="P-loop_NTPase"/>
</dbReference>
<evidence type="ECO:0000313" key="11">
    <source>
        <dbReference type="Proteomes" id="UP001652628"/>
    </source>
</evidence>
<evidence type="ECO:0000256" key="2">
    <source>
        <dbReference type="ARBA" id="ARBA00022737"/>
    </source>
</evidence>
<dbReference type="GO" id="GO:0016787">
    <property type="term" value="F:hydrolase activity"/>
    <property type="evidence" value="ECO:0007669"/>
    <property type="project" value="UniProtKB-KW"/>
</dbReference>
<dbReference type="Proteomes" id="UP001652628">
    <property type="component" value="Chromosome 2L"/>
</dbReference>
<dbReference type="SUPFAM" id="SSF63748">
    <property type="entry name" value="Tudor/PWWP/MBT"/>
    <property type="match status" value="1"/>
</dbReference>
<sequence>MELQLYAGQAEPILITHFVNPHKFSYVKCKEVQTSAFLVLQIEQDLKDYCTSERSKTFYIEDERVIVRYMSWNPPKLLRGVVLKRQFEEYLVRIVDYGFTLCCSVRDMWPLPEHLRRSFWDIKEGGVAFITPSFASCWPRTAIRNLDKQLEEASQLTFKVLYQNPSNRDFGQLLLRSFSQTEDAAEFLIQREHGRSNESQTMLMGISSDELSFELAEINDLAINARPRVRSIMELVAGSPSSENPQKLQLQKPIYTNVSGALKAGVNRYTLTHPATQPQKLEALLQNRNPYLIPETGKVLSKVQNNSDISVQTALANWSKQIDNKISDKKNKLKVNIKPEENCLRSENLSDCISKLKLSAVNQMYDQKDKGCYSNPAKPSLPPENFTANLYQSSSQKSYCSVKDEMSEPSTTFSPIASNGNDTDQLNTRSVTFSMEKLDQIFNDMLGKTTSGSVIRRTGSSQSNPRTLTPTSDLAKKAESDVEIPIYKSKGSPTHSVLAHSPEPVDPVSSYKDLHLGKEIQLAMNDLKFDSPLPTQMYAWPTLAQGGSLVLVNGSETGRSWSYLPVVCSSVLRSLQNPPTSLEDRLAPGPLALLVVDSVENAKKLTSHCDFLMRDYNTEFPKVVNTHAYSMEDVYLILLNSCGVLVTTMTHSLDILANTLNLVDLTRLQFLIFDDFDRMRLGNPQLLDELLQKVHRFGCLTMQLVLVAQQWHLEKFRKLLKRSIKPLILFGDFFEAALYGGLKMKIILRNSALKTKQLLEILAAQEGPRKRTLIYCKDQMELDHLKIVLTGAGYKCVGVSRAQNLEPNELMLVNASQLQEQLPVRNIELLIHFSLSESWLRFASRFHSMAGNIRNFLTTPPGNEKYSLVTYLMLDERNSREWPRTIKFLQDHGIATKELMPHSWLKLDDSLPYCPYLLSSGDCNRNKCNKRHYYARTDLPELGNPLQQQGTLIRCKLYQVYDAVHMAVWPIKYKTKNSTTWIEVTYPSNPSTLMLKMSLGVPKEVHRPCNLNDVCFVLYQETWRRVRIVDIPPKQPITVQFLDHGRELVQVKPCELRQCPEKYRTLPPLAIDIRLSELVPAGEEGKWSSDSIQWVQENFHVVKGQVIQVCVDCAVLDVVYVKEVALIEECPMMLTSVYKIFLSKELIRQGFAKIDKTRIQELRVMHEHQKHEMEELEANKENVSLVQRNTNLEDHKIDLTSHRKECTQMAKRSEESDSNSKVSLMIASSERYINTEKSGEKGSTELSEENTCDEDTENTNEKSIKKKQAQIDPSIDSTTALLNTLIQELNTATPTKKKDTQQFIHNLVNGEDRQDIPKRKFCSKPIKLNKTLEFHLEPSKEQVSQSLNCATKSGEVVHPRVKWHQTQTHIELIIEQRVPEYKLIVEGNTLMYKVTTTTPNQRCLLNLLGEVKIDRERQHGYYLHVKLTKVGLPVYWPTLLNSLYAQQHSHWLMYDTERAQGPPPSVGLIVWEGYLNHEKQNNHSDSEEDEFNSFSDVFIESDVEYGNVNDSVYEDF</sequence>
<evidence type="ECO:0000256" key="5">
    <source>
        <dbReference type="ARBA" id="ARBA00022806"/>
    </source>
</evidence>
<keyword evidence="8" id="KW-0175">Coiled coil</keyword>
<evidence type="ECO:0000256" key="1">
    <source>
        <dbReference type="ARBA" id="ARBA00012552"/>
    </source>
</evidence>
<keyword evidence="2" id="KW-0677">Repeat</keyword>
<name>A0AB40DEU7_DROSZ</name>
<feature type="region of interest" description="Disordered" evidence="9">
    <location>
        <begin position="1232"/>
        <end position="1271"/>
    </location>
</feature>
<dbReference type="RefSeq" id="XP_065721720.2">
    <property type="nucleotide sequence ID" value="XM_065865648.2"/>
</dbReference>